<keyword evidence="5" id="KW-0862">Zinc</keyword>
<feature type="region of interest" description="Disordered" evidence="8">
    <location>
        <begin position="123"/>
        <end position="146"/>
    </location>
</feature>
<evidence type="ECO:0000256" key="4">
    <source>
        <dbReference type="ARBA" id="ARBA00022801"/>
    </source>
</evidence>
<evidence type="ECO:0000256" key="5">
    <source>
        <dbReference type="ARBA" id="ARBA00022833"/>
    </source>
</evidence>
<dbReference type="CDD" id="cd06905">
    <property type="entry name" value="M14-like"/>
    <property type="match status" value="1"/>
</dbReference>
<sequence>MGALYFTYEEAVYWCLKWAEDYPDLVDVYTVGESFLGIPIYQITITNKATGKDTDKPAMFVSGNRHSGEVTARTAALLFAYDLINGYGNDEEITYLVDNFTYYVRPTENPDGGQLYLTTPYTNRSTVRPQDNDGDGKFDEDPGEDLNGDGFIRQMRIYVGEGKGNYIIDPIDPGGRIMTSVGTGKGDYLVQSEGWDWDGDGRTAEDGPGGLDLHRNYPENWRPMAEATGRGYTQGGAGEYPLSETEMRAMFLWMVTHPNISIVQSMDTSVPMHLRPPSTSRTDESMYYTDNDYYLKFDADGVKESGYVWAGDVFWTYSNRNRILQGTARAGSPLFGHSPDYGYFQFGAIWYGDELWGNRYDYIFDYNKDGAVDTWDWLWIKDNVKGMERAYFLPWTPAEHPEYGTVEAGGTNPKFWSQNPPAGMYLELAVEAENRFNFMLAKSLPKLEFTEINVKANADGSRTI</sequence>
<keyword evidence="4" id="KW-0378">Hydrolase</keyword>
<comment type="cofactor">
    <cofactor evidence="1">
        <name>Zn(2+)</name>
        <dbReference type="ChEBI" id="CHEBI:29105"/>
    </cofactor>
</comment>
<keyword evidence="3" id="KW-0645">Protease</keyword>
<reference evidence="10 11" key="1">
    <citation type="submission" date="2017-01" db="EMBL/GenBank/DDBJ databases">
        <authorList>
            <person name="Erauso G."/>
        </authorList>
    </citation>
    <scope>NUCLEOTIDE SEQUENCE [LARGE SCALE GENOMIC DNA]</scope>
    <source>
        <strain evidence="10">MESINF1</strain>
    </source>
</reference>
<proteinExistence type="inferred from homology"/>
<name>A0A7Z7PM90_9BACT</name>
<dbReference type="PROSITE" id="PS52035">
    <property type="entry name" value="PEPTIDASE_M14"/>
    <property type="match status" value="1"/>
</dbReference>
<feature type="compositionally biased region" description="Basic and acidic residues" evidence="8">
    <location>
        <begin position="130"/>
        <end position="140"/>
    </location>
</feature>
<dbReference type="GO" id="GO:0005615">
    <property type="term" value="C:extracellular space"/>
    <property type="evidence" value="ECO:0007669"/>
    <property type="project" value="TreeGrafter"/>
</dbReference>
<dbReference type="AlphaFoldDB" id="A0A7Z7PM90"/>
<evidence type="ECO:0000313" key="10">
    <source>
        <dbReference type="EMBL" id="SSC11609.1"/>
    </source>
</evidence>
<keyword evidence="6" id="KW-0482">Metalloprotease</keyword>
<keyword evidence="11" id="KW-1185">Reference proteome</keyword>
<evidence type="ECO:0000259" key="9">
    <source>
        <dbReference type="PROSITE" id="PS52035"/>
    </source>
</evidence>
<dbReference type="EMBL" id="LS974202">
    <property type="protein sequence ID" value="SSC11609.1"/>
    <property type="molecule type" value="Genomic_DNA"/>
</dbReference>
<dbReference type="PANTHER" id="PTHR11705:SF143">
    <property type="entry name" value="SLL0236 PROTEIN"/>
    <property type="match status" value="1"/>
</dbReference>
<accession>A0A7Z7PM90</accession>
<evidence type="ECO:0000256" key="6">
    <source>
        <dbReference type="ARBA" id="ARBA00023049"/>
    </source>
</evidence>
<evidence type="ECO:0000256" key="2">
    <source>
        <dbReference type="ARBA" id="ARBA00005988"/>
    </source>
</evidence>
<organism evidence="10 11">
    <name type="scientific">Mesotoga infera</name>
    <dbReference type="NCBI Taxonomy" id="1236046"/>
    <lineage>
        <taxon>Bacteria</taxon>
        <taxon>Thermotogati</taxon>
        <taxon>Thermotogota</taxon>
        <taxon>Thermotogae</taxon>
        <taxon>Kosmotogales</taxon>
        <taxon>Kosmotogaceae</taxon>
        <taxon>Mesotoga</taxon>
    </lineage>
</organism>
<evidence type="ECO:0000313" key="11">
    <source>
        <dbReference type="Proteomes" id="UP000250796"/>
    </source>
</evidence>
<dbReference type="GO" id="GO:0008270">
    <property type="term" value="F:zinc ion binding"/>
    <property type="evidence" value="ECO:0007669"/>
    <property type="project" value="InterPro"/>
</dbReference>
<evidence type="ECO:0000256" key="3">
    <source>
        <dbReference type="ARBA" id="ARBA00022670"/>
    </source>
</evidence>
<dbReference type="Pfam" id="PF00246">
    <property type="entry name" value="Peptidase_M14"/>
    <property type="match status" value="2"/>
</dbReference>
<dbReference type="Proteomes" id="UP000250796">
    <property type="component" value="Chromosome MESINF"/>
</dbReference>
<dbReference type="SUPFAM" id="SSF53187">
    <property type="entry name" value="Zn-dependent exopeptidases"/>
    <property type="match status" value="1"/>
</dbReference>
<evidence type="ECO:0000256" key="7">
    <source>
        <dbReference type="PROSITE-ProRule" id="PRU01379"/>
    </source>
</evidence>
<feature type="domain" description="Peptidase M14" evidence="9">
    <location>
        <begin position="4"/>
        <end position="298"/>
    </location>
</feature>
<dbReference type="PANTHER" id="PTHR11705">
    <property type="entry name" value="PROTEASE FAMILY M14 CARBOXYPEPTIDASE A,B"/>
    <property type="match status" value="1"/>
</dbReference>
<dbReference type="Gene3D" id="3.40.630.10">
    <property type="entry name" value="Zn peptidases"/>
    <property type="match status" value="1"/>
</dbReference>
<comment type="similarity">
    <text evidence="2 7">Belongs to the peptidase M14 family.</text>
</comment>
<dbReference type="SMART" id="SM00631">
    <property type="entry name" value="Zn_pept"/>
    <property type="match status" value="1"/>
</dbReference>
<dbReference type="KEGG" id="minf:MESINF_0160"/>
<protein>
    <submittedName>
        <fullName evidence="10">Peptidase M14 carboxypeptidase A</fullName>
    </submittedName>
</protein>
<dbReference type="RefSeq" id="WP_169698061.1">
    <property type="nucleotide sequence ID" value="NZ_LS974202.1"/>
</dbReference>
<gene>
    <name evidence="10" type="ORF">MESINF_0160</name>
</gene>
<dbReference type="GO" id="GO:0006508">
    <property type="term" value="P:proteolysis"/>
    <property type="evidence" value="ECO:0007669"/>
    <property type="project" value="UniProtKB-KW"/>
</dbReference>
<keyword evidence="10" id="KW-0121">Carboxypeptidase</keyword>
<evidence type="ECO:0000256" key="8">
    <source>
        <dbReference type="SAM" id="MobiDB-lite"/>
    </source>
</evidence>
<comment type="caution">
    <text evidence="7">Lacks conserved residue(s) required for the propagation of feature annotation.</text>
</comment>
<dbReference type="InterPro" id="IPR000834">
    <property type="entry name" value="Peptidase_M14"/>
</dbReference>
<dbReference type="GO" id="GO:0004181">
    <property type="term" value="F:metallocarboxypeptidase activity"/>
    <property type="evidence" value="ECO:0007669"/>
    <property type="project" value="InterPro"/>
</dbReference>
<evidence type="ECO:0000256" key="1">
    <source>
        <dbReference type="ARBA" id="ARBA00001947"/>
    </source>
</evidence>